<dbReference type="RefSeq" id="WP_161716635.1">
    <property type="nucleotide sequence ID" value="NZ_JAAAPO010000001.1"/>
</dbReference>
<accession>A0ABW9XA03</accession>
<dbReference type="InterPro" id="IPR025514">
    <property type="entry name" value="DUF4402"/>
</dbReference>
<organism evidence="2 3">
    <name type="scientific">Novosphingobium ovatum</name>
    <dbReference type="NCBI Taxonomy" id="1908523"/>
    <lineage>
        <taxon>Bacteria</taxon>
        <taxon>Pseudomonadati</taxon>
        <taxon>Pseudomonadota</taxon>
        <taxon>Alphaproteobacteria</taxon>
        <taxon>Sphingomonadales</taxon>
        <taxon>Sphingomonadaceae</taxon>
        <taxon>Novosphingobium</taxon>
    </lineage>
</organism>
<evidence type="ECO:0000313" key="3">
    <source>
        <dbReference type="Proteomes" id="UP000753724"/>
    </source>
</evidence>
<reference evidence="3" key="1">
    <citation type="submission" date="2020-01" db="EMBL/GenBank/DDBJ databases">
        <title>Sphingomonas sp. strain CSW-10.</title>
        <authorList>
            <person name="Chen W.-M."/>
        </authorList>
    </citation>
    <scope>NUCLEOTIDE SEQUENCE [LARGE SCALE GENOMIC DNA]</scope>
    <source>
        <strain evidence="3">FSY-8</strain>
    </source>
</reference>
<feature type="chain" id="PRO_5046363876" evidence="1">
    <location>
        <begin position="26"/>
        <end position="174"/>
    </location>
</feature>
<gene>
    <name evidence="2" type="ORF">GTZ99_02205</name>
</gene>
<dbReference type="Proteomes" id="UP000753724">
    <property type="component" value="Unassembled WGS sequence"/>
</dbReference>
<comment type="caution">
    <text evidence="2">The sequence shown here is derived from an EMBL/GenBank/DDBJ whole genome shotgun (WGS) entry which is preliminary data.</text>
</comment>
<feature type="signal peptide" evidence="1">
    <location>
        <begin position="1"/>
        <end position="25"/>
    </location>
</feature>
<evidence type="ECO:0000313" key="2">
    <source>
        <dbReference type="EMBL" id="NBC35365.1"/>
    </source>
</evidence>
<keyword evidence="1" id="KW-0732">Signal</keyword>
<sequence>MRKIAKHALRGVVVWVGLMAAPAMAASGNQSSQGGSSQAQVVKPIRITHGNLDGSAATLNFGKFTAVGSGSVTVQTSGFAYTGGSVNHVPGSSTSVDSFVITGEPSRLFGILVSSGSVSNGSRQMNFTPQVQFGSAVLDSAGVKQLKVGGVLSVPSNMPVGVYSGSYVVRATYQ</sequence>
<dbReference type="EMBL" id="JAAAPO010000001">
    <property type="protein sequence ID" value="NBC35365.1"/>
    <property type="molecule type" value="Genomic_DNA"/>
</dbReference>
<dbReference type="Pfam" id="PF14352">
    <property type="entry name" value="DUF4402"/>
    <property type="match status" value="1"/>
</dbReference>
<protein>
    <submittedName>
        <fullName evidence="2">DUF4402 domain-containing protein</fullName>
    </submittedName>
</protein>
<evidence type="ECO:0000256" key="1">
    <source>
        <dbReference type="SAM" id="SignalP"/>
    </source>
</evidence>
<proteinExistence type="predicted"/>
<keyword evidence="3" id="KW-1185">Reference proteome</keyword>
<name>A0ABW9XA03_9SPHN</name>